<evidence type="ECO:0000256" key="7">
    <source>
        <dbReference type="ARBA" id="ARBA00023273"/>
    </source>
</evidence>
<keyword evidence="6" id="KW-0206">Cytoskeleton</keyword>
<comment type="similarity">
    <text evidence="3">Belongs to the HYLS1 family.</text>
</comment>
<reference evidence="10 11" key="1">
    <citation type="journal article" date="2023" name="Insect Mol. Biol.">
        <title>Genome sequencing provides insights into the evolution of gene families encoding plant cell wall-degrading enzymes in longhorned beetles.</title>
        <authorList>
            <person name="Shin N.R."/>
            <person name="Okamura Y."/>
            <person name="Kirsch R."/>
            <person name="Pauchet Y."/>
        </authorList>
    </citation>
    <scope>NUCLEOTIDE SEQUENCE [LARGE SCALE GENOMIC DNA]</scope>
    <source>
        <strain evidence="10">EAD_L_NR</strain>
    </source>
</reference>
<keyword evidence="11" id="KW-1185">Reference proteome</keyword>
<feature type="region of interest" description="Disordered" evidence="8">
    <location>
        <begin position="188"/>
        <end position="214"/>
    </location>
</feature>
<dbReference type="GO" id="GO:0005814">
    <property type="term" value="C:centriole"/>
    <property type="evidence" value="ECO:0007669"/>
    <property type="project" value="UniProtKB-SubCell"/>
</dbReference>
<dbReference type="AlphaFoldDB" id="A0AAV8VTT4"/>
<dbReference type="PANTHER" id="PTHR34174">
    <property type="entry name" value="HYDROLETHALUS SYNDROME PROTEIN 1"/>
    <property type="match status" value="1"/>
</dbReference>
<comment type="subcellular location">
    <subcellularLocation>
        <location evidence="2">Cell projection</location>
        <location evidence="2">Cilium</location>
    </subcellularLocation>
    <subcellularLocation>
        <location evidence="1">Cytoplasm</location>
        <location evidence="1">Cytoskeleton</location>
        <location evidence="1">Microtubule organizing center</location>
        <location evidence="1">Centrosome</location>
        <location evidence="1">Centriole</location>
    </subcellularLocation>
</comment>
<evidence type="ECO:0000256" key="3">
    <source>
        <dbReference type="ARBA" id="ARBA00010091"/>
    </source>
</evidence>
<feature type="domain" description="Centriolar and ciliogenesis-associated protein HYLS1 C-terminal" evidence="9">
    <location>
        <begin position="219"/>
        <end position="265"/>
    </location>
</feature>
<accession>A0AAV8VTT4</accession>
<dbReference type="InterPro" id="IPR052319">
    <property type="entry name" value="Centriolar_ciliogenesis_assoc"/>
</dbReference>
<dbReference type="GO" id="GO:0060271">
    <property type="term" value="P:cilium assembly"/>
    <property type="evidence" value="ECO:0007669"/>
    <property type="project" value="TreeGrafter"/>
</dbReference>
<evidence type="ECO:0000313" key="11">
    <source>
        <dbReference type="Proteomes" id="UP001159042"/>
    </source>
</evidence>
<evidence type="ECO:0000256" key="1">
    <source>
        <dbReference type="ARBA" id="ARBA00004114"/>
    </source>
</evidence>
<comment type="caution">
    <text evidence="10">The sequence shown here is derived from an EMBL/GenBank/DDBJ whole genome shotgun (WGS) entry which is preliminary data.</text>
</comment>
<evidence type="ECO:0000259" key="9">
    <source>
        <dbReference type="Pfam" id="PF15311"/>
    </source>
</evidence>
<dbReference type="Pfam" id="PF15311">
    <property type="entry name" value="HYLS1_C"/>
    <property type="match status" value="1"/>
</dbReference>
<dbReference type="InterPro" id="IPR027918">
    <property type="entry name" value="HYLS1_C_dom"/>
</dbReference>
<organism evidence="10 11">
    <name type="scientific">Exocentrus adspersus</name>
    <dbReference type="NCBI Taxonomy" id="1586481"/>
    <lineage>
        <taxon>Eukaryota</taxon>
        <taxon>Metazoa</taxon>
        <taxon>Ecdysozoa</taxon>
        <taxon>Arthropoda</taxon>
        <taxon>Hexapoda</taxon>
        <taxon>Insecta</taxon>
        <taxon>Pterygota</taxon>
        <taxon>Neoptera</taxon>
        <taxon>Endopterygota</taxon>
        <taxon>Coleoptera</taxon>
        <taxon>Polyphaga</taxon>
        <taxon>Cucujiformia</taxon>
        <taxon>Chrysomeloidea</taxon>
        <taxon>Cerambycidae</taxon>
        <taxon>Lamiinae</taxon>
        <taxon>Acanthocinini</taxon>
        <taxon>Exocentrus</taxon>
    </lineage>
</organism>
<gene>
    <name evidence="10" type="ORF">NQ315_005140</name>
</gene>
<keyword evidence="4" id="KW-0963">Cytoplasm</keyword>
<evidence type="ECO:0000313" key="10">
    <source>
        <dbReference type="EMBL" id="KAJ8917693.1"/>
    </source>
</evidence>
<sequence length="281" mass="32531">MSQKIDPREVLTYLNELGYTNINAQQLKDFITDLKKLIKHENRRRHKDNAGEKSGAVNSNDTKFCCCPDISTHANRMHNFPAGVTGSRGAHCCNNTFCPHNQANSIQDDVFNHLYSQHTVASRAKEIPRREKHISVHITKPRHKSHVHEHCRHFQFRVDEANQQHENAQVIHNIETTSDGSKLYINTESTLKTGVPSSKKTESPKRSPSRKSSFIRCASAKYRNKSDPVALYHFYQDQWNKQKFPGQEHHLDLRWAVREKLLSGPKVEVPLWRKRPNSWRG</sequence>
<proteinExistence type="inferred from homology"/>
<evidence type="ECO:0000256" key="4">
    <source>
        <dbReference type="ARBA" id="ARBA00022490"/>
    </source>
</evidence>
<evidence type="ECO:0000256" key="5">
    <source>
        <dbReference type="ARBA" id="ARBA00022794"/>
    </source>
</evidence>
<dbReference type="GO" id="GO:0097730">
    <property type="term" value="C:non-motile cilium"/>
    <property type="evidence" value="ECO:0007669"/>
    <property type="project" value="TreeGrafter"/>
</dbReference>
<evidence type="ECO:0000256" key="8">
    <source>
        <dbReference type="SAM" id="MobiDB-lite"/>
    </source>
</evidence>
<dbReference type="Proteomes" id="UP001159042">
    <property type="component" value="Unassembled WGS sequence"/>
</dbReference>
<dbReference type="PANTHER" id="PTHR34174:SF1">
    <property type="entry name" value="CENTRIOLAR AND CILIOGENESIS-ASSOCIATED PROTEIN HYLS1"/>
    <property type="match status" value="1"/>
</dbReference>
<name>A0AAV8VTT4_9CUCU</name>
<keyword evidence="5" id="KW-0970">Cilium biogenesis/degradation</keyword>
<dbReference type="EMBL" id="JANEYG010000031">
    <property type="protein sequence ID" value="KAJ8917693.1"/>
    <property type="molecule type" value="Genomic_DNA"/>
</dbReference>
<keyword evidence="7" id="KW-0966">Cell projection</keyword>
<evidence type="ECO:0000256" key="2">
    <source>
        <dbReference type="ARBA" id="ARBA00004138"/>
    </source>
</evidence>
<protein>
    <recommendedName>
        <fullName evidence="9">Centriolar and ciliogenesis-associated protein HYLS1 C-terminal domain-containing protein</fullName>
    </recommendedName>
</protein>
<evidence type="ECO:0000256" key="6">
    <source>
        <dbReference type="ARBA" id="ARBA00023212"/>
    </source>
</evidence>